<dbReference type="InterPro" id="IPR038770">
    <property type="entry name" value="Na+/solute_symporter_sf"/>
</dbReference>
<protein>
    <submittedName>
        <fullName evidence="9">Putative membrane protein</fullName>
    </submittedName>
</protein>
<evidence type="ECO:0000256" key="8">
    <source>
        <dbReference type="SAM" id="Phobius"/>
    </source>
</evidence>
<dbReference type="EMBL" id="FO117623">
    <property type="protein sequence ID" value="CCG02839.1"/>
    <property type="molecule type" value="Genomic_DNA"/>
</dbReference>
<evidence type="ECO:0000256" key="2">
    <source>
        <dbReference type="ARBA" id="ARBA00010110"/>
    </source>
</evidence>
<feature type="transmembrane region" description="Helical" evidence="8">
    <location>
        <begin position="161"/>
        <end position="183"/>
    </location>
</feature>
<dbReference type="eggNOG" id="COG0798">
    <property type="taxonomic scope" value="Bacteria"/>
</dbReference>
<dbReference type="InterPro" id="IPR004706">
    <property type="entry name" value="Arsenical-R_Acr3"/>
</dbReference>
<evidence type="ECO:0000313" key="10">
    <source>
        <dbReference type="Proteomes" id="UP000007517"/>
    </source>
</evidence>
<dbReference type="AlphaFoldDB" id="H6RQ70"/>
<comment type="similarity">
    <text evidence="2">Belongs to the arsenical resistance-3 (ACR3) (TC 2.A.59) family.</text>
</comment>
<evidence type="ECO:0000256" key="5">
    <source>
        <dbReference type="ARBA" id="ARBA00022692"/>
    </source>
</evidence>
<name>H6RQ70_BLASD</name>
<keyword evidence="10" id="KW-1185">Reference proteome</keyword>
<keyword evidence="5 8" id="KW-0812">Transmembrane</keyword>
<keyword evidence="7 8" id="KW-0472">Membrane</keyword>
<dbReference type="GO" id="GO:0015105">
    <property type="term" value="F:arsenite transmembrane transporter activity"/>
    <property type="evidence" value="ECO:0007669"/>
    <property type="project" value="TreeGrafter"/>
</dbReference>
<evidence type="ECO:0000256" key="1">
    <source>
        <dbReference type="ARBA" id="ARBA00004651"/>
    </source>
</evidence>
<dbReference type="STRING" id="1146883.BLASA_1924"/>
<keyword evidence="3" id="KW-0813">Transport</keyword>
<feature type="transmembrane region" description="Helical" evidence="8">
    <location>
        <begin position="228"/>
        <end position="248"/>
    </location>
</feature>
<dbReference type="Pfam" id="PF01758">
    <property type="entry name" value="SBF"/>
    <property type="match status" value="1"/>
</dbReference>
<dbReference type="OrthoDB" id="3254016at2"/>
<dbReference type="GO" id="GO:0015297">
    <property type="term" value="F:antiporter activity"/>
    <property type="evidence" value="ECO:0007669"/>
    <property type="project" value="InterPro"/>
</dbReference>
<dbReference type="RefSeq" id="WP_014375722.1">
    <property type="nucleotide sequence ID" value="NC_016943.1"/>
</dbReference>
<dbReference type="HOGENOM" id="CLU_022869_1_1_11"/>
<evidence type="ECO:0000313" key="9">
    <source>
        <dbReference type="EMBL" id="CCG02839.1"/>
    </source>
</evidence>
<accession>H6RQ70</accession>
<dbReference type="GO" id="GO:0005886">
    <property type="term" value="C:plasma membrane"/>
    <property type="evidence" value="ECO:0007669"/>
    <property type="project" value="UniProtKB-SubCell"/>
</dbReference>
<evidence type="ECO:0000256" key="7">
    <source>
        <dbReference type="ARBA" id="ARBA00023136"/>
    </source>
</evidence>
<dbReference type="KEGG" id="bsd:BLASA_1924"/>
<keyword evidence="4" id="KW-1003">Cell membrane</keyword>
<dbReference type="PANTHER" id="PTHR43057:SF1">
    <property type="entry name" value="ARSENICAL-RESISTANCE PROTEIN 3"/>
    <property type="match status" value="1"/>
</dbReference>
<dbReference type="InterPro" id="IPR002657">
    <property type="entry name" value="BilAc:Na_symport/Acr3"/>
</dbReference>
<feature type="transmembrane region" description="Helical" evidence="8">
    <location>
        <begin position="260"/>
        <end position="278"/>
    </location>
</feature>
<feature type="transmembrane region" description="Helical" evidence="8">
    <location>
        <begin position="36"/>
        <end position="54"/>
    </location>
</feature>
<reference evidence="10" key="2">
    <citation type="submission" date="2012-02" db="EMBL/GenBank/DDBJ databases">
        <title>Complete genome sequence of Blastococcus saxobsidens strain DD2.</title>
        <authorList>
            <person name="Genoscope."/>
        </authorList>
    </citation>
    <scope>NUCLEOTIDE SEQUENCE [LARGE SCALE GENOMIC DNA]</scope>
    <source>
        <strain evidence="10">DD2</strain>
    </source>
</reference>
<evidence type="ECO:0000256" key="4">
    <source>
        <dbReference type="ARBA" id="ARBA00022475"/>
    </source>
</evidence>
<gene>
    <name evidence="9" type="ordered locus">BLASA_1924</name>
</gene>
<keyword evidence="6 8" id="KW-1133">Transmembrane helix</keyword>
<feature type="transmembrane region" description="Helical" evidence="8">
    <location>
        <begin position="195"/>
        <end position="216"/>
    </location>
</feature>
<feature type="transmembrane region" description="Helical" evidence="8">
    <location>
        <begin position="95"/>
        <end position="118"/>
    </location>
</feature>
<feature type="transmembrane region" description="Helical" evidence="8">
    <location>
        <begin position="9"/>
        <end position="30"/>
    </location>
</feature>
<dbReference type="GO" id="GO:0015104">
    <property type="term" value="F:antimonite transmembrane transporter activity"/>
    <property type="evidence" value="ECO:0007669"/>
    <property type="project" value="TreeGrafter"/>
</dbReference>
<dbReference type="PANTHER" id="PTHR43057">
    <property type="entry name" value="ARSENITE EFFLUX TRANSPORTER"/>
    <property type="match status" value="1"/>
</dbReference>
<sequence>MKFGERHQVAIYLLTLAGAVLFGVAAPTTGPALEHGIEPVLATLLYATFLQVPFTSLNRSFRDGRFLSAVLVVNFLVVPLVVWGLTLALPDDRAVLLGVLLVLLAPCVDYVIVFAGLAGGSAQRLLAAAPLLMLAQMVLLPLYLLLFLGSDLAAIVDPAPFVEAFVVLIAIPLTLALCTELLARRHRAGVMITRVMTALMVPLMAATLFTVVASQIPQVSDSLGTVARVIPIYAAFPVIMAVVGRVATQVFRLDVSAGRALSFSGATRNSLVVLPLALALPEPYAIGAVIVVSQTLVELVAMVVYVRVIPRLQPAIPGRSKGRRLRCWASSS</sequence>
<dbReference type="Proteomes" id="UP000007517">
    <property type="component" value="Chromosome"/>
</dbReference>
<evidence type="ECO:0000256" key="3">
    <source>
        <dbReference type="ARBA" id="ARBA00022448"/>
    </source>
</evidence>
<feature type="transmembrane region" description="Helical" evidence="8">
    <location>
        <begin position="284"/>
        <end position="306"/>
    </location>
</feature>
<reference evidence="9 10" key="1">
    <citation type="journal article" date="2012" name="J. Bacteriol.">
        <title>Genome Sequence of Blastococcus saxobsidens DD2, a Stone-Inhabiting Bacterium.</title>
        <authorList>
            <person name="Chouaia B."/>
            <person name="Crotti E."/>
            <person name="Brusetti L."/>
            <person name="Daffonchio D."/>
            <person name="Essoussi I."/>
            <person name="Nouioui I."/>
            <person name="Sbissi I."/>
            <person name="Ghodhbane-Gtari F."/>
            <person name="Gtari M."/>
            <person name="Vacherie B."/>
            <person name="Barbe V."/>
            <person name="Medigue C."/>
            <person name="Gury J."/>
            <person name="Pujic P."/>
            <person name="Normand P."/>
        </authorList>
    </citation>
    <scope>NUCLEOTIDE SEQUENCE [LARGE SCALE GENOMIC DNA]</scope>
    <source>
        <strain evidence="9 10">DD2</strain>
    </source>
</reference>
<feature type="transmembrane region" description="Helical" evidence="8">
    <location>
        <begin position="66"/>
        <end position="89"/>
    </location>
</feature>
<comment type="subcellular location">
    <subcellularLocation>
        <location evidence="1">Cell membrane</location>
        <topology evidence="1">Multi-pass membrane protein</topology>
    </subcellularLocation>
</comment>
<organism evidence="9 10">
    <name type="scientific">Blastococcus saxobsidens (strain DD2)</name>
    <dbReference type="NCBI Taxonomy" id="1146883"/>
    <lineage>
        <taxon>Bacteria</taxon>
        <taxon>Bacillati</taxon>
        <taxon>Actinomycetota</taxon>
        <taxon>Actinomycetes</taxon>
        <taxon>Geodermatophilales</taxon>
        <taxon>Geodermatophilaceae</taxon>
        <taxon>Blastococcus</taxon>
    </lineage>
</organism>
<feature type="transmembrane region" description="Helical" evidence="8">
    <location>
        <begin position="125"/>
        <end position="149"/>
    </location>
</feature>
<proteinExistence type="inferred from homology"/>
<evidence type="ECO:0000256" key="6">
    <source>
        <dbReference type="ARBA" id="ARBA00022989"/>
    </source>
</evidence>
<dbReference type="Gene3D" id="1.20.1530.20">
    <property type="match status" value="1"/>
</dbReference>